<evidence type="ECO:0000313" key="1">
    <source>
        <dbReference type="EMBL" id="KAF6033822.1"/>
    </source>
</evidence>
<accession>A0A7J7K5B9</accession>
<dbReference type="EMBL" id="VXIV02001229">
    <property type="protein sequence ID" value="KAF6033822.1"/>
    <property type="molecule type" value="Genomic_DNA"/>
</dbReference>
<dbReference type="AlphaFoldDB" id="A0A7J7K5B9"/>
<name>A0A7J7K5B9_BUGNE</name>
<sequence length="311" mass="35670">MLYREKADNILHDKANKNKVILVYSKYIPCSQNQNSNGGTFLECAGELANFMANINPNGNKLIVFYETKHEAINNYDGVKVSSVLGVSQLYMEMSGIVAFKYMPGNNNNGGYLIRDPLLVDMATYFRENPMFLHLGRPLMNKGYKATVTQLFIDCLARNDFVKLPTNLIENHEVRFIAVKSFLSEFSHAKKKKLEDLVTAANEGKNPTDQHRAIVKGCHVFAKKMLEDDIKKHYIKTEQKQTDYLSFDGTAAKTTEFPYQDEKDTCRAYLKALNHHFNKKTSEKNVCFNGDDYERNKENIMRGKNSYHDEL</sequence>
<dbReference type="Proteomes" id="UP000593567">
    <property type="component" value="Unassembled WGS sequence"/>
</dbReference>
<gene>
    <name evidence="1" type="ORF">EB796_007869</name>
</gene>
<proteinExistence type="predicted"/>
<evidence type="ECO:0000313" key="2">
    <source>
        <dbReference type="Proteomes" id="UP000593567"/>
    </source>
</evidence>
<protein>
    <submittedName>
        <fullName evidence="1">Uncharacterized protein</fullName>
    </submittedName>
</protein>
<keyword evidence="2" id="KW-1185">Reference proteome</keyword>
<comment type="caution">
    <text evidence="1">The sequence shown here is derived from an EMBL/GenBank/DDBJ whole genome shotgun (WGS) entry which is preliminary data.</text>
</comment>
<organism evidence="1 2">
    <name type="scientific">Bugula neritina</name>
    <name type="common">Brown bryozoan</name>
    <name type="synonym">Sertularia neritina</name>
    <dbReference type="NCBI Taxonomy" id="10212"/>
    <lineage>
        <taxon>Eukaryota</taxon>
        <taxon>Metazoa</taxon>
        <taxon>Spiralia</taxon>
        <taxon>Lophotrochozoa</taxon>
        <taxon>Bryozoa</taxon>
        <taxon>Gymnolaemata</taxon>
        <taxon>Cheilostomatida</taxon>
        <taxon>Flustrina</taxon>
        <taxon>Buguloidea</taxon>
        <taxon>Bugulidae</taxon>
        <taxon>Bugula</taxon>
    </lineage>
</organism>
<reference evidence="1" key="1">
    <citation type="submission" date="2020-06" db="EMBL/GenBank/DDBJ databases">
        <title>Draft genome of Bugula neritina, a colonial animal packing powerful symbionts and potential medicines.</title>
        <authorList>
            <person name="Rayko M."/>
        </authorList>
    </citation>
    <scope>NUCLEOTIDE SEQUENCE [LARGE SCALE GENOMIC DNA]</scope>
    <source>
        <strain evidence="1">Kwan_BN1</strain>
    </source>
</reference>